<feature type="region of interest" description="Disordered" evidence="5">
    <location>
        <begin position="1"/>
        <end position="30"/>
    </location>
</feature>
<keyword evidence="8" id="KW-1185">Reference proteome</keyword>
<evidence type="ECO:0000313" key="8">
    <source>
        <dbReference type="Proteomes" id="UP000006055"/>
    </source>
</evidence>
<dbReference type="Pfam" id="PF00440">
    <property type="entry name" value="TetR_N"/>
    <property type="match status" value="1"/>
</dbReference>
<dbReference type="InterPro" id="IPR023772">
    <property type="entry name" value="DNA-bd_HTH_TetR-type_CS"/>
</dbReference>
<dbReference type="EMBL" id="CP003360">
    <property type="protein sequence ID" value="AFM23746.1"/>
    <property type="molecule type" value="Genomic_DNA"/>
</dbReference>
<feature type="DNA-binding region" description="H-T-H motif" evidence="4">
    <location>
        <begin position="51"/>
        <end position="70"/>
    </location>
</feature>
<dbReference type="KEGG" id="dti:Desti_1030"/>
<dbReference type="PANTHER" id="PTHR30055">
    <property type="entry name" value="HTH-TYPE TRANSCRIPTIONAL REGULATOR RUTR"/>
    <property type="match status" value="1"/>
</dbReference>
<sequence length="221" mass="24977">MDNALHHANSENSPSCGKPPNRREKRRTETRERIVQQALRLFSERGVMATTVEDITNAADVGKGTFFNYFPSKEDILTYLCQSQMGKIKEFVSKAIHSTESMDQVLYRLASIITEEFADCPALARSLLVPFFASDSARQRMAADLKKDRKMLAGVMAARQKRGEIRDDLTPTELALQFQRALFGTTVLWSLDPSKPLPDCLKEMSDVLWSGIRSQTSRQNQ</sequence>
<dbReference type="GO" id="GO:0003700">
    <property type="term" value="F:DNA-binding transcription factor activity"/>
    <property type="evidence" value="ECO:0007669"/>
    <property type="project" value="TreeGrafter"/>
</dbReference>
<dbReference type="Gene3D" id="1.10.357.10">
    <property type="entry name" value="Tetracycline Repressor, domain 2"/>
    <property type="match status" value="1"/>
</dbReference>
<dbReference type="SUPFAM" id="SSF46689">
    <property type="entry name" value="Homeodomain-like"/>
    <property type="match status" value="1"/>
</dbReference>
<dbReference type="PATRIC" id="fig|706587.4.peg.1176"/>
<accession>I4C2F5</accession>
<dbReference type="PROSITE" id="PS01081">
    <property type="entry name" value="HTH_TETR_1"/>
    <property type="match status" value="1"/>
</dbReference>
<dbReference type="PRINTS" id="PR00455">
    <property type="entry name" value="HTHTETR"/>
</dbReference>
<keyword evidence="2 4" id="KW-0238">DNA-binding</keyword>
<dbReference type="PROSITE" id="PS50977">
    <property type="entry name" value="HTH_TETR_2"/>
    <property type="match status" value="1"/>
</dbReference>
<dbReference type="InterPro" id="IPR036271">
    <property type="entry name" value="Tet_transcr_reg_TetR-rel_C_sf"/>
</dbReference>
<name>I4C2F5_DESTA</name>
<dbReference type="HOGENOM" id="CLU_069356_12_2_7"/>
<dbReference type="GO" id="GO:0000976">
    <property type="term" value="F:transcription cis-regulatory region binding"/>
    <property type="evidence" value="ECO:0007669"/>
    <property type="project" value="TreeGrafter"/>
</dbReference>
<dbReference type="OrthoDB" id="6430772at2"/>
<dbReference type="InterPro" id="IPR001647">
    <property type="entry name" value="HTH_TetR"/>
</dbReference>
<organism evidence="7 8">
    <name type="scientific">Desulfomonile tiedjei (strain ATCC 49306 / DSM 6799 / DCB-1)</name>
    <dbReference type="NCBI Taxonomy" id="706587"/>
    <lineage>
        <taxon>Bacteria</taxon>
        <taxon>Pseudomonadati</taxon>
        <taxon>Thermodesulfobacteriota</taxon>
        <taxon>Desulfomonilia</taxon>
        <taxon>Desulfomonilales</taxon>
        <taxon>Desulfomonilaceae</taxon>
        <taxon>Desulfomonile</taxon>
    </lineage>
</organism>
<dbReference type="AlphaFoldDB" id="I4C2F5"/>
<dbReference type="STRING" id="706587.Desti_1030"/>
<dbReference type="eggNOG" id="COG1309">
    <property type="taxonomic scope" value="Bacteria"/>
</dbReference>
<proteinExistence type="predicted"/>
<reference evidence="8" key="1">
    <citation type="submission" date="2012-06" db="EMBL/GenBank/DDBJ databases">
        <title>Complete sequence of chromosome of Desulfomonile tiedjei DSM 6799.</title>
        <authorList>
            <person name="Lucas S."/>
            <person name="Copeland A."/>
            <person name="Lapidus A."/>
            <person name="Glavina del Rio T."/>
            <person name="Dalin E."/>
            <person name="Tice H."/>
            <person name="Bruce D."/>
            <person name="Goodwin L."/>
            <person name="Pitluck S."/>
            <person name="Peters L."/>
            <person name="Ovchinnikova G."/>
            <person name="Zeytun A."/>
            <person name="Lu M."/>
            <person name="Kyrpides N."/>
            <person name="Mavromatis K."/>
            <person name="Ivanova N."/>
            <person name="Brettin T."/>
            <person name="Detter J.C."/>
            <person name="Han C."/>
            <person name="Larimer F."/>
            <person name="Land M."/>
            <person name="Hauser L."/>
            <person name="Markowitz V."/>
            <person name="Cheng J.-F."/>
            <person name="Hugenholtz P."/>
            <person name="Woyke T."/>
            <person name="Wu D."/>
            <person name="Spring S."/>
            <person name="Schroeder M."/>
            <person name="Brambilla E."/>
            <person name="Klenk H.-P."/>
            <person name="Eisen J.A."/>
        </authorList>
    </citation>
    <scope>NUCLEOTIDE SEQUENCE [LARGE SCALE GENOMIC DNA]</scope>
    <source>
        <strain evidence="8">ATCC 49306 / DSM 6799 / DCB-1</strain>
    </source>
</reference>
<dbReference type="SUPFAM" id="SSF48498">
    <property type="entry name" value="Tetracyclin repressor-like, C-terminal domain"/>
    <property type="match status" value="1"/>
</dbReference>
<keyword evidence="3" id="KW-0804">Transcription</keyword>
<gene>
    <name evidence="7" type="ordered locus">Desti_1030</name>
</gene>
<evidence type="ECO:0000256" key="3">
    <source>
        <dbReference type="ARBA" id="ARBA00023163"/>
    </source>
</evidence>
<evidence type="ECO:0000256" key="1">
    <source>
        <dbReference type="ARBA" id="ARBA00023015"/>
    </source>
</evidence>
<dbReference type="InterPro" id="IPR009057">
    <property type="entry name" value="Homeodomain-like_sf"/>
</dbReference>
<dbReference type="InterPro" id="IPR050109">
    <property type="entry name" value="HTH-type_TetR-like_transc_reg"/>
</dbReference>
<dbReference type="PANTHER" id="PTHR30055:SF234">
    <property type="entry name" value="HTH-TYPE TRANSCRIPTIONAL REGULATOR BETI"/>
    <property type="match status" value="1"/>
</dbReference>
<evidence type="ECO:0000256" key="2">
    <source>
        <dbReference type="ARBA" id="ARBA00023125"/>
    </source>
</evidence>
<dbReference type="RefSeq" id="WP_014808900.1">
    <property type="nucleotide sequence ID" value="NC_018025.1"/>
</dbReference>
<evidence type="ECO:0000256" key="4">
    <source>
        <dbReference type="PROSITE-ProRule" id="PRU00335"/>
    </source>
</evidence>
<feature type="domain" description="HTH tetR-type" evidence="6">
    <location>
        <begin position="28"/>
        <end position="88"/>
    </location>
</feature>
<dbReference type="Proteomes" id="UP000006055">
    <property type="component" value="Chromosome"/>
</dbReference>
<protein>
    <submittedName>
        <fullName evidence="7">Transcriptional regulator</fullName>
    </submittedName>
</protein>
<keyword evidence="1" id="KW-0805">Transcription regulation</keyword>
<evidence type="ECO:0000256" key="5">
    <source>
        <dbReference type="SAM" id="MobiDB-lite"/>
    </source>
</evidence>
<evidence type="ECO:0000259" key="6">
    <source>
        <dbReference type="PROSITE" id="PS50977"/>
    </source>
</evidence>
<evidence type="ECO:0000313" key="7">
    <source>
        <dbReference type="EMBL" id="AFM23746.1"/>
    </source>
</evidence>